<dbReference type="PATRIC" id="fig|1434114.4.peg.2148"/>
<dbReference type="InterPro" id="IPR051069">
    <property type="entry name" value="ACDS_complex_subunit"/>
</dbReference>
<dbReference type="PROSITE" id="PS51656">
    <property type="entry name" value="4FE4S"/>
    <property type="match status" value="1"/>
</dbReference>
<keyword evidence="2" id="KW-0479">Metal-binding</keyword>
<keyword evidence="1" id="KW-0004">4Fe-4S</keyword>
<dbReference type="AlphaFoldDB" id="A0A0E3RS77"/>
<evidence type="ECO:0000313" key="7">
    <source>
        <dbReference type="Proteomes" id="UP000033063"/>
    </source>
</evidence>
<dbReference type="InterPro" id="IPR036390">
    <property type="entry name" value="WH_DNA-bd_sf"/>
</dbReference>
<feature type="domain" description="4Fe-4S" evidence="5">
    <location>
        <begin position="199"/>
        <end position="260"/>
    </location>
</feature>
<evidence type="ECO:0000313" key="6">
    <source>
        <dbReference type="EMBL" id="AKB68244.1"/>
    </source>
</evidence>
<dbReference type="SUPFAM" id="SSF46785">
    <property type="entry name" value="Winged helix' DNA-binding domain"/>
    <property type="match status" value="1"/>
</dbReference>
<dbReference type="GeneID" id="24877941"/>
<evidence type="ECO:0000256" key="4">
    <source>
        <dbReference type="ARBA" id="ARBA00023014"/>
    </source>
</evidence>
<name>A0A0E3RS77_METMZ</name>
<dbReference type="Gene3D" id="1.10.10.10">
    <property type="entry name" value="Winged helix-like DNA-binding domain superfamily/Winged helix DNA-binding domain"/>
    <property type="match status" value="1"/>
</dbReference>
<dbReference type="Proteomes" id="UP000033063">
    <property type="component" value="Chromosome"/>
</dbReference>
<dbReference type="PANTHER" id="PTHR36214">
    <property type="match status" value="1"/>
</dbReference>
<dbReference type="HOGENOM" id="CLU_1006889_0_0_2"/>
<evidence type="ECO:0000259" key="5">
    <source>
        <dbReference type="PROSITE" id="PS51656"/>
    </source>
</evidence>
<dbReference type="InterPro" id="IPR007202">
    <property type="entry name" value="4Fe-4S_dom"/>
</dbReference>
<gene>
    <name evidence="6" type="ORF">MSMAL_1701</name>
</gene>
<evidence type="ECO:0000256" key="1">
    <source>
        <dbReference type="ARBA" id="ARBA00022485"/>
    </source>
</evidence>
<dbReference type="Pfam" id="PF04060">
    <property type="entry name" value="FeS"/>
    <property type="match status" value="1"/>
</dbReference>
<dbReference type="InterPro" id="IPR011991">
    <property type="entry name" value="ArsR-like_HTH"/>
</dbReference>
<protein>
    <recommendedName>
        <fullName evidence="5">4Fe-4S domain-containing protein</fullName>
    </recommendedName>
</protein>
<dbReference type="CDD" id="cd00090">
    <property type="entry name" value="HTH_ARSR"/>
    <property type="match status" value="1"/>
</dbReference>
<keyword evidence="4" id="KW-0411">Iron-sulfur</keyword>
<dbReference type="PANTHER" id="PTHR36214:SF3">
    <property type="entry name" value="ACETYL-COA DECARBONYLASE_SYNTHASE COMPLEX SUBUNIT GAMMA"/>
    <property type="match status" value="1"/>
</dbReference>
<proteinExistence type="predicted"/>
<dbReference type="EMBL" id="CP009513">
    <property type="protein sequence ID" value="AKB68244.1"/>
    <property type="molecule type" value="Genomic_DNA"/>
</dbReference>
<dbReference type="InterPro" id="IPR036388">
    <property type="entry name" value="WH-like_DNA-bd_sf"/>
</dbReference>
<organism evidence="6 7">
    <name type="scientific">Methanosarcina mazei LYC</name>
    <dbReference type="NCBI Taxonomy" id="1434114"/>
    <lineage>
        <taxon>Archaea</taxon>
        <taxon>Methanobacteriati</taxon>
        <taxon>Methanobacteriota</taxon>
        <taxon>Stenosarchaea group</taxon>
        <taxon>Methanomicrobia</taxon>
        <taxon>Methanosarcinales</taxon>
        <taxon>Methanosarcinaceae</taxon>
        <taxon>Methanosarcina</taxon>
    </lineage>
</organism>
<dbReference type="GO" id="GO:0051539">
    <property type="term" value="F:4 iron, 4 sulfur cluster binding"/>
    <property type="evidence" value="ECO:0007669"/>
    <property type="project" value="UniProtKB-KW"/>
</dbReference>
<reference evidence="6 7" key="1">
    <citation type="submission" date="2014-07" db="EMBL/GenBank/DDBJ databases">
        <title>Methanogenic archaea and the global carbon cycle.</title>
        <authorList>
            <person name="Henriksen J.R."/>
            <person name="Luke J."/>
            <person name="Reinhart S."/>
            <person name="Benedict M.N."/>
            <person name="Youngblut N.D."/>
            <person name="Metcalf M.E."/>
            <person name="Whitaker R.J."/>
            <person name="Metcalf W.W."/>
        </authorList>
    </citation>
    <scope>NUCLEOTIDE SEQUENCE [LARGE SCALE GENOMIC DNA]</scope>
    <source>
        <strain evidence="6 7">LYC</strain>
    </source>
</reference>
<dbReference type="Gene3D" id="1.10.15.40">
    <property type="entry name" value="Electron transport complex subunit B, putative Fe-S cluster"/>
    <property type="match status" value="1"/>
</dbReference>
<dbReference type="GO" id="GO:0046872">
    <property type="term" value="F:metal ion binding"/>
    <property type="evidence" value="ECO:0007669"/>
    <property type="project" value="UniProtKB-KW"/>
</dbReference>
<accession>A0A0E3RS77</accession>
<dbReference type="RefSeq" id="WP_048040560.1">
    <property type="nucleotide sequence ID" value="NZ_CP009513.1"/>
</dbReference>
<keyword evidence="3" id="KW-0408">Iron</keyword>
<evidence type="ECO:0000256" key="3">
    <source>
        <dbReference type="ARBA" id="ARBA00023004"/>
    </source>
</evidence>
<sequence>MPGNPNEIKLVNNAMSNATRRKIMNFLSTGDKSTEEIGGEVGKTMLDFHLKLLQQASLIEIEEGTVKLSEYGKNFLKEKEDKSADKAADISQAKPIEITEVRQLLPCIADSSKFRVIANIAPPLGGTLKVLEPLFPRGKYSDKISALIIQKGEIITTIYGTGKVTMTMIKNEGEAKEALENLKSTINSAIAKGVAPAPREKVRVEPMEIYKYLPQTNCGKCGEQSCYTFAIKLMSGETSLEKCTPLKESEYALNQEHLQVLTAYI</sequence>
<evidence type="ECO:0000256" key="2">
    <source>
        <dbReference type="ARBA" id="ARBA00022723"/>
    </source>
</evidence>